<dbReference type="CDD" id="cd09601">
    <property type="entry name" value="M1_APN-Q_like"/>
    <property type="match status" value="1"/>
</dbReference>
<dbReference type="InterPro" id="IPR027268">
    <property type="entry name" value="Peptidase_M4/M1_CTD_sf"/>
</dbReference>
<dbReference type="GO" id="GO:0042277">
    <property type="term" value="F:peptide binding"/>
    <property type="evidence" value="ECO:0007669"/>
    <property type="project" value="TreeGrafter"/>
</dbReference>
<comment type="similarity">
    <text evidence="1 11">Belongs to the peptidase M1 family.</text>
</comment>
<dbReference type="InterPro" id="IPR045357">
    <property type="entry name" value="Aminopeptidase_N-like_N"/>
</dbReference>
<evidence type="ECO:0000256" key="1">
    <source>
        <dbReference type="ARBA" id="ARBA00010136"/>
    </source>
</evidence>
<dbReference type="Pfam" id="PF01433">
    <property type="entry name" value="Peptidase_M1"/>
    <property type="match status" value="1"/>
</dbReference>
<dbReference type="AlphaFoldDB" id="A0AA91T1T0"/>
<keyword evidence="2 11" id="KW-0031">Aminopeptidase</keyword>
<evidence type="ECO:0000256" key="5">
    <source>
        <dbReference type="ARBA" id="ARBA00022801"/>
    </source>
</evidence>
<dbReference type="GO" id="GO:0008270">
    <property type="term" value="F:zinc ion binding"/>
    <property type="evidence" value="ECO:0007669"/>
    <property type="project" value="UniProtKB-UniRule"/>
</dbReference>
<protein>
    <recommendedName>
        <fullName evidence="11">Aminopeptidase</fullName>
        <ecNumber evidence="11">3.4.11.-</ecNumber>
    </recommendedName>
</protein>
<feature type="site" description="Transition state stabilizer" evidence="10">
    <location>
        <position position="423"/>
    </location>
</feature>
<name>A0AA91T1T0_CLALS</name>
<dbReference type="Gene3D" id="2.60.40.1910">
    <property type="match status" value="1"/>
</dbReference>
<dbReference type="InterPro" id="IPR034016">
    <property type="entry name" value="M1_APN-typ"/>
</dbReference>
<dbReference type="InterPro" id="IPR001930">
    <property type="entry name" value="Peptidase_M1"/>
</dbReference>
<dbReference type="InterPro" id="IPR014782">
    <property type="entry name" value="Peptidase_M1_dom"/>
</dbReference>
<evidence type="ECO:0000259" key="13">
    <source>
        <dbReference type="Pfam" id="PF11838"/>
    </source>
</evidence>
<dbReference type="EMBL" id="LYUB02000007">
    <property type="protein sequence ID" value="OVF08628.1"/>
    <property type="molecule type" value="Genomic_DNA"/>
</dbReference>
<dbReference type="Gene3D" id="1.10.390.10">
    <property type="entry name" value="Neutral Protease Domain 2"/>
    <property type="match status" value="1"/>
</dbReference>
<evidence type="ECO:0000256" key="6">
    <source>
        <dbReference type="ARBA" id="ARBA00022833"/>
    </source>
</evidence>
<dbReference type="PRINTS" id="PR00756">
    <property type="entry name" value="ALADIPTASE"/>
</dbReference>
<dbReference type="PANTHER" id="PTHR11533">
    <property type="entry name" value="PROTEASE M1 ZINC METALLOPROTEASE"/>
    <property type="match status" value="1"/>
</dbReference>
<dbReference type="Proteomes" id="UP000195602">
    <property type="component" value="Unassembled WGS sequence"/>
</dbReference>
<evidence type="ECO:0000256" key="9">
    <source>
        <dbReference type="PIRSR" id="PIRSR634016-3"/>
    </source>
</evidence>
<keyword evidence="7 11" id="KW-0482">Metalloprotease</keyword>
<feature type="domain" description="Peptidase M1 membrane alanine aminopeptidase" evidence="12">
    <location>
        <begin position="266"/>
        <end position="482"/>
    </location>
</feature>
<dbReference type="SUPFAM" id="SSF63737">
    <property type="entry name" value="Leukotriene A4 hydrolase N-terminal domain"/>
    <property type="match status" value="2"/>
</dbReference>
<dbReference type="InterPro" id="IPR050344">
    <property type="entry name" value="Peptidase_M1_aminopeptidases"/>
</dbReference>
<feature type="active site" description="Proton acceptor" evidence="8">
    <location>
        <position position="338"/>
    </location>
</feature>
<dbReference type="SUPFAM" id="SSF55486">
    <property type="entry name" value="Metalloproteases ('zincins'), catalytic domain"/>
    <property type="match status" value="1"/>
</dbReference>
<feature type="domain" description="Aminopeptidase N-like N-terminal" evidence="14">
    <location>
        <begin position="13"/>
        <end position="111"/>
    </location>
</feature>
<dbReference type="Gene3D" id="1.25.50.20">
    <property type="match status" value="1"/>
</dbReference>
<organism evidence="15 16">
    <name type="scientific">Clavispora lusitaniae</name>
    <name type="common">Candida lusitaniae</name>
    <dbReference type="NCBI Taxonomy" id="36911"/>
    <lineage>
        <taxon>Eukaryota</taxon>
        <taxon>Fungi</taxon>
        <taxon>Dikarya</taxon>
        <taxon>Ascomycota</taxon>
        <taxon>Saccharomycotina</taxon>
        <taxon>Pichiomycetes</taxon>
        <taxon>Metschnikowiaceae</taxon>
        <taxon>Clavispora</taxon>
    </lineage>
</organism>
<keyword evidence="3 11" id="KW-0645">Protease</keyword>
<dbReference type="GO" id="GO:0006508">
    <property type="term" value="P:proteolysis"/>
    <property type="evidence" value="ECO:0007669"/>
    <property type="project" value="UniProtKB-KW"/>
</dbReference>
<dbReference type="EC" id="3.4.11.-" evidence="11"/>
<feature type="binding site" evidence="9">
    <location>
        <position position="337"/>
    </location>
    <ligand>
        <name>Zn(2+)</name>
        <dbReference type="ChEBI" id="CHEBI:29105"/>
        <note>catalytic</note>
    </ligand>
</feature>
<dbReference type="FunFam" id="1.10.390.10:FF:000006">
    <property type="entry name" value="Puromycin-sensitive aminopeptidase"/>
    <property type="match status" value="1"/>
</dbReference>
<dbReference type="KEGG" id="clus:A9F13_07g00803"/>
<evidence type="ECO:0000313" key="15">
    <source>
        <dbReference type="EMBL" id="OVF08628.1"/>
    </source>
</evidence>
<feature type="domain" description="Aminopeptidase N-like N-terminal" evidence="14">
    <location>
        <begin position="161"/>
        <end position="234"/>
    </location>
</feature>
<evidence type="ECO:0000256" key="4">
    <source>
        <dbReference type="ARBA" id="ARBA00022723"/>
    </source>
</evidence>
<comment type="cofactor">
    <cofactor evidence="9 11">
        <name>Zn(2+)</name>
        <dbReference type="ChEBI" id="CHEBI:29105"/>
    </cofactor>
    <text evidence="9 11">Binds 1 zinc ion per subunit.</text>
</comment>
<dbReference type="GO" id="GO:0043171">
    <property type="term" value="P:peptide catabolic process"/>
    <property type="evidence" value="ECO:0007669"/>
    <property type="project" value="TreeGrafter"/>
</dbReference>
<dbReference type="GO" id="GO:0005737">
    <property type="term" value="C:cytoplasm"/>
    <property type="evidence" value="ECO:0007669"/>
    <property type="project" value="TreeGrafter"/>
</dbReference>
<evidence type="ECO:0000256" key="8">
    <source>
        <dbReference type="PIRSR" id="PIRSR634016-1"/>
    </source>
</evidence>
<feature type="domain" description="ERAP1-like C-terminal" evidence="13">
    <location>
        <begin position="553"/>
        <end position="862"/>
    </location>
</feature>
<dbReference type="GO" id="GO:0016020">
    <property type="term" value="C:membrane"/>
    <property type="evidence" value="ECO:0007669"/>
    <property type="project" value="TreeGrafter"/>
</dbReference>
<evidence type="ECO:0000256" key="10">
    <source>
        <dbReference type="PIRSR" id="PIRSR634016-4"/>
    </source>
</evidence>
<comment type="caution">
    <text evidence="15">The sequence shown here is derived from an EMBL/GenBank/DDBJ whole genome shotgun (WGS) entry which is preliminary data.</text>
</comment>
<reference evidence="15 16" key="1">
    <citation type="submission" date="2017-04" db="EMBL/GenBank/DDBJ databases">
        <title>Draft genome of the yeast Clavispora lusitaniae type strain CBS 6936.</title>
        <authorList>
            <person name="Durrens P."/>
            <person name="Klopp C."/>
            <person name="Biteau N."/>
            <person name="Fitton-Ouhabi V."/>
            <person name="Dementhon K."/>
            <person name="Accoceberry I."/>
            <person name="Sherman D.J."/>
            <person name="Noel T."/>
        </authorList>
    </citation>
    <scope>NUCLEOTIDE SEQUENCE [LARGE SCALE GENOMIC DNA]</scope>
    <source>
        <strain evidence="15 16">CBS 6936</strain>
    </source>
</reference>
<dbReference type="InterPro" id="IPR024571">
    <property type="entry name" value="ERAP1-like_C_dom"/>
</dbReference>
<proteinExistence type="inferred from homology"/>
<keyword evidence="5 11" id="KW-0378">Hydrolase</keyword>
<keyword evidence="6 9" id="KW-0862">Zinc</keyword>
<dbReference type="GO" id="GO:0070006">
    <property type="term" value="F:metalloaminopeptidase activity"/>
    <property type="evidence" value="ECO:0007669"/>
    <property type="project" value="TreeGrafter"/>
</dbReference>
<keyword evidence="4 9" id="KW-0479">Metal-binding</keyword>
<feature type="binding site" evidence="9">
    <location>
        <position position="341"/>
    </location>
    <ligand>
        <name>Zn(2+)</name>
        <dbReference type="ChEBI" id="CHEBI:29105"/>
        <note>catalytic</note>
    </ligand>
</feature>
<dbReference type="Pfam" id="PF17900">
    <property type="entry name" value="Peptidase_M1_N"/>
    <property type="match status" value="2"/>
</dbReference>
<evidence type="ECO:0000256" key="2">
    <source>
        <dbReference type="ARBA" id="ARBA00022438"/>
    </source>
</evidence>
<gene>
    <name evidence="15" type="ORF">A9F13_07g00803</name>
</gene>
<evidence type="ECO:0000256" key="11">
    <source>
        <dbReference type="RuleBase" id="RU364040"/>
    </source>
</evidence>
<sequence length="886" mass="101292">MSIRISETVNCFHYDLTFTVDPKSEHFTCDEDISLEVLESSDHLTLNVQKLEILSAQWNGSPVDYNVNEQKRVLVIHRELVAGERAKLSVRCVGAYSQDMYGIYKSSYTYSKSEDTDRDIENENIIYPKIGSSTAKDNDEPACLPSRLSSLVLSEKHVASKKKLLVSTQFEPIGARRAFPCIDDPARKSHFTVTLVHPTSLVALSNCPVIENEYIDSYWSRTKFERSPLMSTYLVAFVVGELESLKSEKLPITIWTLPGGAEDAYFALEAAERCLPFYEEIFDYEFPLKKLDMVAIPDFAKSAMENFGLITFKESDLLIGANATQYRKEIAFETVAHEISHQWFGNLVTMEFWDDLWLNEGFATWMSWYAMDHFHSDWNVWENYIIYTLSTALLVDGRLSSHPIVMQIRNFNDIEQAGDDITYKKGCAIVVMLFSFLGEGVFFTGLKKYIQRFAWKNAKSSDLWNCLADASGEKIDILMQCWTSRPGYPIVTVEELGEGHLRLTQKRCVSSGNTDGFCKPFMIPLTIETSGDPLSFIFEDKSIELQIPSGSYHLNPGHFGYYVTSYPSTRWSDLSNLEVTTKDRIGMILDCEMASSGGEISIIPFLQLAEQIPTLKNPILFDAMIESYFDLMDTFLCDARLWTGLCSFGQFIIKEHVSTCYSTAKDELGNLAQFKRSVFRFAAYVRAPEINGYCDSEFCAFINDEGVLDPEEARIILRNVIRRTDDKNWNDLWNLFQKEDDEYVKEDILASLGYSRSESVLSKYLDYILHSDLIKPQDMSMCLMPMANTLQGVDLLWNWLRNSWDELSSKLGEGSVIHLEVIEACLSRLCTEDHLEQLTLFFSKDDKDVFESIVAKSEEKIKSKITKFHRNRSVISWLASRNFLAE</sequence>
<dbReference type="Gene3D" id="2.60.40.1730">
    <property type="entry name" value="tricorn interacting facor f3 domain"/>
    <property type="match status" value="1"/>
</dbReference>
<dbReference type="Pfam" id="PF11838">
    <property type="entry name" value="ERAP1_C"/>
    <property type="match status" value="1"/>
</dbReference>
<accession>A0AA91T1T0</accession>
<feature type="binding site" evidence="9">
    <location>
        <position position="360"/>
    </location>
    <ligand>
        <name>Zn(2+)</name>
        <dbReference type="ChEBI" id="CHEBI:29105"/>
        <note>catalytic</note>
    </ligand>
</feature>
<evidence type="ECO:0000259" key="14">
    <source>
        <dbReference type="Pfam" id="PF17900"/>
    </source>
</evidence>
<evidence type="ECO:0000256" key="3">
    <source>
        <dbReference type="ARBA" id="ARBA00022670"/>
    </source>
</evidence>
<evidence type="ECO:0000259" key="12">
    <source>
        <dbReference type="Pfam" id="PF01433"/>
    </source>
</evidence>
<evidence type="ECO:0000256" key="7">
    <source>
        <dbReference type="ARBA" id="ARBA00023049"/>
    </source>
</evidence>
<dbReference type="PANTHER" id="PTHR11533:SF174">
    <property type="entry name" value="PUROMYCIN-SENSITIVE AMINOPEPTIDASE-RELATED"/>
    <property type="match status" value="1"/>
</dbReference>
<dbReference type="InterPro" id="IPR042097">
    <property type="entry name" value="Aminopeptidase_N-like_N_sf"/>
</dbReference>
<evidence type="ECO:0000313" key="16">
    <source>
        <dbReference type="Proteomes" id="UP000195602"/>
    </source>
</evidence>